<dbReference type="PANTHER" id="PTHR47331">
    <property type="entry name" value="PHD-TYPE DOMAIN-CONTAINING PROTEIN"/>
    <property type="match status" value="1"/>
</dbReference>
<dbReference type="Proteomes" id="UP001652628">
    <property type="component" value="Chromosome 2"/>
</dbReference>
<keyword evidence="2" id="KW-1185">Reference proteome</keyword>
<dbReference type="CDD" id="cd01644">
    <property type="entry name" value="RT_pepA17"/>
    <property type="match status" value="1"/>
</dbReference>
<reference evidence="3" key="1">
    <citation type="submission" date="2025-08" db="UniProtKB">
        <authorList>
            <consortium name="RefSeq"/>
        </authorList>
    </citation>
    <scope>IDENTIFICATION</scope>
</reference>
<dbReference type="Pfam" id="PF05380">
    <property type="entry name" value="Peptidase_A17"/>
    <property type="match status" value="1"/>
</dbReference>
<dbReference type="PANTHER" id="PTHR47331:SF4">
    <property type="entry name" value="PEPTIDASE S1 DOMAIN-CONTAINING PROTEIN"/>
    <property type="match status" value="1"/>
</dbReference>
<evidence type="ECO:0000313" key="3">
    <source>
        <dbReference type="RefSeq" id="XP_070854766.1"/>
    </source>
</evidence>
<dbReference type="InterPro" id="IPR040676">
    <property type="entry name" value="DUF5641"/>
</dbReference>
<organism evidence="2 3">
    <name type="scientific">Drosophila suzukii</name>
    <name type="common">Spotted-wing drosophila fruit fly</name>
    <dbReference type="NCBI Taxonomy" id="28584"/>
    <lineage>
        <taxon>Eukaryota</taxon>
        <taxon>Metazoa</taxon>
        <taxon>Ecdysozoa</taxon>
        <taxon>Arthropoda</taxon>
        <taxon>Hexapoda</taxon>
        <taxon>Insecta</taxon>
        <taxon>Pterygota</taxon>
        <taxon>Neoptera</taxon>
        <taxon>Endopterygota</taxon>
        <taxon>Diptera</taxon>
        <taxon>Brachycera</taxon>
        <taxon>Muscomorpha</taxon>
        <taxon>Ephydroidea</taxon>
        <taxon>Drosophilidae</taxon>
        <taxon>Drosophila</taxon>
        <taxon>Sophophora</taxon>
    </lineage>
</organism>
<protein>
    <recommendedName>
        <fullName evidence="1">DUF5641 domain-containing protein</fullName>
    </recommendedName>
</protein>
<dbReference type="SUPFAM" id="SSF56672">
    <property type="entry name" value="DNA/RNA polymerases"/>
    <property type="match status" value="1"/>
</dbReference>
<proteinExistence type="predicted"/>
<dbReference type="InterPro" id="IPR036397">
    <property type="entry name" value="RNaseH_sf"/>
</dbReference>
<feature type="domain" description="DUF5641" evidence="1">
    <location>
        <begin position="913"/>
        <end position="981"/>
    </location>
</feature>
<dbReference type="RefSeq" id="XP_070854766.1">
    <property type="nucleotide sequence ID" value="XM_070998665.1"/>
</dbReference>
<sequence>MSSLDLINYGSYTACDDHITPAVTHHADLDTMVRSFMEMDNVQPNQSLLDSSDPTESHFANTHTRSEDGVYIVEYPFKDGAPPIESTLPQATNRLASLERRFRRHPELKKQYEEFLDDYMQRGHMEQLTSAQVMDHPDTCVYLPHHAVIKQDSLTTKCRVVFDGSGKDSSGISLNDRLHIGPPIQRDLLGVCLRSRQHRYVLCADIEKMFRGIQVSRRHTNFQRIVWRKNENEPMLHFRLLTVTYGLAPSTFLAVRVLKQLADDHRLEYPAASQALSQDAYVDDIQTGCDSLEDLLVLKTELIGLLGKAKFKLRKWSSNCWNLLQSLPEEDRCYDPIQLTKGSPMESPVKVLGIQWNPGRDVMFVKPTEFDLSIVPTKRELLSQLSKIYDPLGIAAPTTVLLKLIFQESWTAVIHWDEPIPEALNARWRALVEDFSSLTKCQVPRYIAAPYQHIQLHGFADASMHAYGAVVYSRVASDGKFHINLVAAKTRVAPIKSVSIPRLELNAALLLTRLLTIVKASLTIPVNNTICWTDSEIVLHWLSAPPRNWNTYVCNRTAEILSEYPRSCWCHVRSEDNPADCASRGLHPSKLLDHELWWKGPSWMALPQYEWPLSTSKFRVDTHLEARAEERPAKPTTLHSFPDESMDELLINKISSWTRLIRAARNQLLRHIQRKAFQREYTQLENGRQLHAKSQLIRFSPFLDKDGLMRVGGRIERSTLNYNAKHPVIIAKSSPVAELLVRHSHVTNLHTGVDATFTNLRQQYWILGARNIVRKTVFQYNGTTFHGSKRVLDEMRLLAMEQRKDENLANFFANEEILWHFIPPSAPHFGGIWEAGVWSIKLHMKRIMGSSALTFEELSTVLIQIEAVLNSRPLCSSGDSTLDPLTPAHFLTGTPYTALPEPSRLDVPINRLERWTQLQAMVQDFWKRWHMEYLTSLHERTKWQMEDDNLKVDTLVVLKEPNLPPSKWIPGRVLCAAPGSRTYTTCCDQQVFDLTVCSRNSSGYCVKLNALVLTIHLELV</sequence>
<name>A0ABM4TXT0_DROSZ</name>
<evidence type="ECO:0000259" key="1">
    <source>
        <dbReference type="Pfam" id="PF18701"/>
    </source>
</evidence>
<dbReference type="InterPro" id="IPR008042">
    <property type="entry name" value="Retrotrans_Pao"/>
</dbReference>
<dbReference type="Gene3D" id="3.30.420.10">
    <property type="entry name" value="Ribonuclease H-like superfamily/Ribonuclease H"/>
    <property type="match status" value="1"/>
</dbReference>
<evidence type="ECO:0000313" key="2">
    <source>
        <dbReference type="Proteomes" id="UP001652628"/>
    </source>
</evidence>
<dbReference type="GeneID" id="139354431"/>
<gene>
    <name evidence="3" type="primary">LOC139354431</name>
</gene>
<dbReference type="InterPro" id="IPR043502">
    <property type="entry name" value="DNA/RNA_pol_sf"/>
</dbReference>
<dbReference type="Pfam" id="PF18701">
    <property type="entry name" value="DUF5641"/>
    <property type="match status" value="1"/>
</dbReference>
<accession>A0ABM4TXT0</accession>